<dbReference type="Pfam" id="PF24816">
    <property type="entry name" value="Ig_CFAP65__9th"/>
    <property type="match status" value="1"/>
</dbReference>
<dbReference type="InterPro" id="IPR013783">
    <property type="entry name" value="Ig-like_fold"/>
</dbReference>
<dbReference type="InterPro" id="IPR056344">
    <property type="entry name" value="Ig_CFAP65-like_9th"/>
</dbReference>
<feature type="domain" description="HYDIN/VesB/CFA65-like Ig-like" evidence="7">
    <location>
        <begin position="114"/>
        <end position="200"/>
    </location>
</feature>
<evidence type="ECO:0000256" key="5">
    <source>
        <dbReference type="ARBA" id="ARBA00023069"/>
    </source>
</evidence>
<dbReference type="RefSeq" id="XP_065655688.1">
    <property type="nucleotide sequence ID" value="XM_065799616.1"/>
</dbReference>
<dbReference type="InterPro" id="IPR057470">
    <property type="entry name" value="Ig_CFAP65_7th"/>
</dbReference>
<evidence type="ECO:0000256" key="1">
    <source>
        <dbReference type="ARBA" id="ARBA00004230"/>
    </source>
</evidence>
<evidence type="ECO:0000313" key="14">
    <source>
        <dbReference type="RefSeq" id="XP_065655687.1"/>
    </source>
</evidence>
<evidence type="ECO:0000256" key="4">
    <source>
        <dbReference type="ARBA" id="ARBA00022846"/>
    </source>
</evidence>
<keyword evidence="3" id="KW-0963">Cytoplasm</keyword>
<gene>
    <name evidence="14 15" type="primary">LOC105849501</name>
</gene>
<accession>A0ABM4C2E7</accession>
<feature type="domain" description="CFAP65 seventh Ig-like" evidence="12">
    <location>
        <begin position="744"/>
        <end position="810"/>
    </location>
</feature>
<sequence length="1661" mass="189366">MQKPKKAIYHHFGIDIESNLHWQSWELGGEYSEIITLKNVDLRTKKVKYRIVNGKYFASKYPQSMVLNVGSKVNIPVVFRPLEKDMYEDSIEFITKDGSFHIPITAVPAEIQLSTPETINFGMCAVQDSVTISFEIANICDFYVFFQLQSDLPFVLQPVSGNLAPRTQCKINATFQPEGAFVYETTVTCNYGNNSSKTNTKIITLEGIGKFPYLSLKYENITGSEITVDFGEVVLGETLHKIVEIKNCTPVNVPFQIIQKSLGLLVDNAFQCSQYHGVIPAEYTHKIRVSFKPENFNLVYADNFEVLPVALINKLYIKCIGQGKSLNVSANVKSVNFGVTAIGVEVVRSFKLINGSCSPALYQIKTDPQYSKFLLNETCGKIEANSSKKIIVKFIPTQAIPYYKKLFCLILNQEPLTVELFGTCVSKDIKPAVLTQKHIDNNSIYMLRGISRLAPEGLSMLIEEKKIVFDENGLLQVNDIEVDNNLTKNKSVSSFDEFFNDGSSDSTCTVVPHISLDTSSVHFGVCKENLLFHKSVCVRNHTQGKVVCVWMNDERNHFFVSPAENEIAPMSSLSFKITFKPDVQNKMFSAELEAFVFYKSMRDQSLVNDCTITVPWCLTVVITGHTFGRNSEFYLPVCSWSSKTMVFPPASSLEESVYRTCLLQNNGYNPIHCAFTRDDTCVFSSKPDACLIREKFQIFVYRMSPLNCGVTKFQPTCTLNFSEKCDFNLTMTTETVNILFTEGDLLYFMPTCVGHSSYQNVQIQNCSRIPIKLQWKISKSDQHILSVKEQHKIIFPNEVQNHVWTFTPVVVLKHLFKVKLLASIDNLYENTLKKYSFKIVGESQNAEIICDDEYITMESIIVGSREKAQIVLNNTGGCSVNVLLSVEEFFRNSDELVSSKDLIFHLEQEELWLHSQSTKKLLVSICPKRKGWYEAKLYYMLKGTNNFELTKFLCTITVHAVFPNVLINDIRGGGSAQSYSKKCLLELFKIERFNCLLQSDPAPEELRYNALSRFSTQRRIPKTTHAVNLLDFGSNVHGSEDCIISISLENIGNYEVEWIIKYSTDFQLDIEIWADPGTIEDDELHEMFILKNKIFSIEPLCGKIYPKKSQVLKFTYRHSVIGVHKIPVLFKIIQGREIVLNLIGNTLDNSVNTLHLITSKHTFAPTSISCEIPLAQMYTLYNPTDNKLKFTFDCSNLNILQEENYNCKILECLTPIGEIFPHQSFDTLWIFSPIETKEYQVDVALNIQGGSSSIISFFGVGCDHDLSKATDDDKRRFFSNQVITLPDELVRISTDILDFGNIPLFCESSRLVFLTSISESDDVFFNWKVNQNIISVFPSHGLIKPRSQVLCKVTINAQGIPCMYSVNVMCEITNKTHMEKFVKDYSLWSARLEERKHLFTICDSSKKTLHPRHYIKTPKTPPINEDFEPSPPKLLFVHLFVYVNTHFRNTFHDDTEDIYFINRKSLTKSLSDKCIKISEEEYSIINTVLALLTRDCLHDKDFESHVVHIKEEAVPYFGMFAQVPDTNEAYDVNRENTISQSNSKSNQELKQSLQYVPDKILDKEIKKSCLQYVPDKILDEEIKQIHYNESNENVENKFSGDTSLESREQLKRCDELRCIIKKILDNTLYNILSEAAYGEISLTDRPQLIAVPPPNKKDPCK</sequence>
<evidence type="ECO:0000256" key="3">
    <source>
        <dbReference type="ARBA" id="ARBA00022490"/>
    </source>
</evidence>
<dbReference type="GeneID" id="105849501"/>
<dbReference type="PANTHER" id="PTHR46127">
    <property type="entry name" value="CILIA- AND FLAGELLA-ASSOCIATED PROTEIN 65"/>
    <property type="match status" value="1"/>
</dbReference>
<evidence type="ECO:0000259" key="12">
    <source>
        <dbReference type="Pfam" id="PF25249"/>
    </source>
</evidence>
<keyword evidence="5" id="KW-0969">Cilium</keyword>
<evidence type="ECO:0000256" key="2">
    <source>
        <dbReference type="ARBA" id="ARBA00004496"/>
    </source>
</evidence>
<feature type="domain" description="CFAP65 tenth Ig-like" evidence="8">
    <location>
        <begin position="1154"/>
        <end position="1264"/>
    </location>
</feature>
<keyword evidence="4 14" id="KW-0282">Flagellum</keyword>
<evidence type="ECO:0000256" key="6">
    <source>
        <dbReference type="ARBA" id="ARBA00023273"/>
    </source>
</evidence>
<reference evidence="14 15" key="1">
    <citation type="submission" date="2025-05" db="UniProtKB">
        <authorList>
            <consortium name="RefSeq"/>
        </authorList>
    </citation>
    <scope>IDENTIFICATION</scope>
</reference>
<dbReference type="PANTHER" id="PTHR46127:SF1">
    <property type="entry name" value="CILIA- AND FLAGELLA-ASSOCIATED PROTEIN 65"/>
    <property type="match status" value="1"/>
</dbReference>
<evidence type="ECO:0000259" key="7">
    <source>
        <dbReference type="Pfam" id="PF22544"/>
    </source>
</evidence>
<feature type="domain" description="CFAP65 fourth Ig-like" evidence="9">
    <location>
        <begin position="334"/>
        <end position="426"/>
    </location>
</feature>
<keyword evidence="13" id="KW-1185">Reference proteome</keyword>
<evidence type="ECO:0000313" key="15">
    <source>
        <dbReference type="RefSeq" id="XP_065655688.1"/>
    </source>
</evidence>
<feature type="domain" description="CFAP65 eight Ig-like" evidence="11">
    <location>
        <begin position="847"/>
        <end position="950"/>
    </location>
</feature>
<dbReference type="InterPro" id="IPR053879">
    <property type="entry name" value="HYDIN_VesB_CFA65-like_Ig"/>
</dbReference>
<keyword evidence="6" id="KW-0966">Cell projection</keyword>
<dbReference type="Proteomes" id="UP001652625">
    <property type="component" value="Chromosome 06"/>
</dbReference>
<organism evidence="13 15">
    <name type="scientific">Hydra vulgaris</name>
    <name type="common">Hydra</name>
    <name type="synonym">Hydra attenuata</name>
    <dbReference type="NCBI Taxonomy" id="6087"/>
    <lineage>
        <taxon>Eukaryota</taxon>
        <taxon>Metazoa</taxon>
        <taxon>Cnidaria</taxon>
        <taxon>Hydrozoa</taxon>
        <taxon>Hydroidolina</taxon>
        <taxon>Anthoathecata</taxon>
        <taxon>Aplanulata</taxon>
        <taxon>Hydridae</taxon>
        <taxon>Hydra</taxon>
    </lineage>
</organism>
<dbReference type="RefSeq" id="XP_065655687.1">
    <property type="nucleotide sequence ID" value="XM_065799615.1"/>
</dbReference>
<dbReference type="Pfam" id="PF25248">
    <property type="entry name" value="Ig_CFAP65_8th"/>
    <property type="match status" value="1"/>
</dbReference>
<dbReference type="Pfam" id="PF24507">
    <property type="entry name" value="Ig_CFAP65_4th"/>
    <property type="match status" value="1"/>
</dbReference>
<dbReference type="Pfam" id="PF22544">
    <property type="entry name" value="HYDIN_VesB_CFA65-like_Ig"/>
    <property type="match status" value="1"/>
</dbReference>
<dbReference type="InterPro" id="IPR058536">
    <property type="entry name" value="Ig_CFAP65_4th"/>
</dbReference>
<dbReference type="InterPro" id="IPR052614">
    <property type="entry name" value="CFAP65"/>
</dbReference>
<proteinExistence type="predicted"/>
<evidence type="ECO:0000259" key="11">
    <source>
        <dbReference type="Pfam" id="PF25248"/>
    </source>
</evidence>
<dbReference type="InterPro" id="IPR057467">
    <property type="entry name" value="Ig_CFAP65_8th"/>
</dbReference>
<feature type="domain" description="CFAP65-like ninth Ig-like" evidence="10">
    <location>
        <begin position="963"/>
        <end position="1144"/>
    </location>
</feature>
<evidence type="ECO:0000259" key="10">
    <source>
        <dbReference type="Pfam" id="PF24816"/>
    </source>
</evidence>
<evidence type="ECO:0000259" key="9">
    <source>
        <dbReference type="Pfam" id="PF24507"/>
    </source>
</evidence>
<evidence type="ECO:0000313" key="13">
    <source>
        <dbReference type="Proteomes" id="UP001652625"/>
    </source>
</evidence>
<name>A0ABM4C2E7_HYDVU</name>
<dbReference type="Gene3D" id="2.60.40.10">
    <property type="entry name" value="Immunoglobulins"/>
    <property type="match status" value="8"/>
</dbReference>
<evidence type="ECO:0000259" key="8">
    <source>
        <dbReference type="Pfam" id="PF24291"/>
    </source>
</evidence>
<protein>
    <submittedName>
        <fullName evidence="14 15">Cilia- and flagella-associated protein 65 isoform X3</fullName>
    </submittedName>
</protein>
<dbReference type="Pfam" id="PF25249">
    <property type="entry name" value="Ig_CFAP65_7th"/>
    <property type="match status" value="1"/>
</dbReference>
<comment type="subcellular location">
    <subcellularLocation>
        <location evidence="1">Cell projection</location>
        <location evidence="1">Cilium</location>
        <location evidence="1">Flagellum</location>
    </subcellularLocation>
    <subcellularLocation>
        <location evidence="2">Cytoplasm</location>
    </subcellularLocation>
</comment>
<dbReference type="Pfam" id="PF24291">
    <property type="entry name" value="Ig_CFAP65"/>
    <property type="match status" value="1"/>
</dbReference>
<dbReference type="InterPro" id="IPR056305">
    <property type="entry name" value="Ig_CFAP65_10th"/>
</dbReference>